<dbReference type="InterPro" id="IPR004358">
    <property type="entry name" value="Sig_transdc_His_kin-like_C"/>
</dbReference>
<dbReference type="InterPro" id="IPR050482">
    <property type="entry name" value="Sensor_HK_TwoCompSys"/>
</dbReference>
<evidence type="ECO:0000256" key="16">
    <source>
        <dbReference type="SAM" id="Phobius"/>
    </source>
</evidence>
<gene>
    <name evidence="18" type="ORF">F1609_21285</name>
</gene>
<evidence type="ECO:0000256" key="6">
    <source>
        <dbReference type="ARBA" id="ARBA00022485"/>
    </source>
</evidence>
<keyword evidence="16" id="KW-0472">Membrane</keyword>
<evidence type="ECO:0000256" key="13">
    <source>
        <dbReference type="ARBA" id="ARBA00023014"/>
    </source>
</evidence>
<evidence type="ECO:0000256" key="5">
    <source>
        <dbReference type="ARBA" id="ARBA00017322"/>
    </source>
</evidence>
<evidence type="ECO:0000256" key="12">
    <source>
        <dbReference type="ARBA" id="ARBA00023012"/>
    </source>
</evidence>
<dbReference type="CDD" id="cd16917">
    <property type="entry name" value="HATPase_UhpB-NarQ-NarX-like"/>
    <property type="match status" value="1"/>
</dbReference>
<keyword evidence="16" id="KW-1133">Transmembrane helix</keyword>
<proteinExistence type="predicted"/>
<evidence type="ECO:0000256" key="4">
    <source>
        <dbReference type="ARBA" id="ARBA00012438"/>
    </source>
</evidence>
<dbReference type="PROSITE" id="PS50109">
    <property type="entry name" value="HIS_KIN"/>
    <property type="match status" value="1"/>
</dbReference>
<accession>A0ABX0M628</accession>
<dbReference type="Pfam" id="PF07730">
    <property type="entry name" value="HisKA_3"/>
    <property type="match status" value="1"/>
</dbReference>
<evidence type="ECO:0000256" key="8">
    <source>
        <dbReference type="ARBA" id="ARBA00022679"/>
    </source>
</evidence>
<keyword evidence="16" id="KW-0812">Transmembrane</keyword>
<feature type="transmembrane region" description="Helical" evidence="16">
    <location>
        <begin position="42"/>
        <end position="60"/>
    </location>
</feature>
<dbReference type="Gene3D" id="1.20.5.1930">
    <property type="match status" value="1"/>
</dbReference>
<keyword evidence="12" id="KW-0902">Two-component regulatory system</keyword>
<dbReference type="GO" id="GO:0016301">
    <property type="term" value="F:kinase activity"/>
    <property type="evidence" value="ECO:0007669"/>
    <property type="project" value="UniProtKB-KW"/>
</dbReference>
<evidence type="ECO:0000313" key="18">
    <source>
        <dbReference type="EMBL" id="NHZ42686.1"/>
    </source>
</evidence>
<dbReference type="SMART" id="SM00387">
    <property type="entry name" value="HATPase_c"/>
    <property type="match status" value="1"/>
</dbReference>
<evidence type="ECO:0000256" key="9">
    <source>
        <dbReference type="ARBA" id="ARBA00022723"/>
    </source>
</evidence>
<evidence type="ECO:0000256" key="11">
    <source>
        <dbReference type="ARBA" id="ARBA00023004"/>
    </source>
</evidence>
<dbReference type="PANTHER" id="PTHR24421:SF58">
    <property type="entry name" value="SIGNAL TRANSDUCTION HISTIDINE-PROTEIN KINASE_PHOSPHATASE UHPB"/>
    <property type="match status" value="1"/>
</dbReference>
<keyword evidence="9" id="KW-0479">Metal-binding</keyword>
<evidence type="ECO:0000256" key="3">
    <source>
        <dbReference type="ARBA" id="ARBA00004496"/>
    </source>
</evidence>
<comment type="function">
    <text evidence="14">Member of the two-component regulatory system NreB/NreC involved in the control of dissimilatory nitrate/nitrite reduction in response to oxygen. NreB functions as a direct oxygen sensor histidine kinase which is autophosphorylated, in the absence of oxygen, probably at the conserved histidine residue, and transfers its phosphate group probably to a conserved aspartate residue of NreC. NreB/NreC activates the expression of the nitrate (narGHJI) and nitrite (nir) reductase operons, as well as the putative nitrate transporter gene narT.</text>
</comment>
<keyword evidence="7" id="KW-0963">Cytoplasm</keyword>
<evidence type="ECO:0000256" key="14">
    <source>
        <dbReference type="ARBA" id="ARBA00024827"/>
    </source>
</evidence>
<dbReference type="EMBL" id="VVIW01000014">
    <property type="protein sequence ID" value="NHZ42686.1"/>
    <property type="molecule type" value="Genomic_DNA"/>
</dbReference>
<keyword evidence="13" id="KW-0411">Iron-sulfur</keyword>
<evidence type="ECO:0000256" key="2">
    <source>
        <dbReference type="ARBA" id="ARBA00001966"/>
    </source>
</evidence>
<keyword evidence="8" id="KW-0808">Transferase</keyword>
<evidence type="ECO:0000256" key="15">
    <source>
        <dbReference type="ARBA" id="ARBA00030800"/>
    </source>
</evidence>
<dbReference type="SUPFAM" id="SSF55874">
    <property type="entry name" value="ATPase domain of HSP90 chaperone/DNA topoisomerase II/histidine kinase"/>
    <property type="match status" value="1"/>
</dbReference>
<comment type="caution">
    <text evidence="18">The sequence shown here is derived from an EMBL/GenBank/DDBJ whole genome shotgun (WGS) entry which is preliminary data.</text>
</comment>
<comment type="catalytic activity">
    <reaction evidence="1">
        <text>ATP + protein L-histidine = ADP + protein N-phospho-L-histidine.</text>
        <dbReference type="EC" id="2.7.13.3"/>
    </reaction>
</comment>
<dbReference type="InterPro" id="IPR036890">
    <property type="entry name" value="HATPase_C_sf"/>
</dbReference>
<dbReference type="InterPro" id="IPR005467">
    <property type="entry name" value="His_kinase_dom"/>
</dbReference>
<dbReference type="PRINTS" id="PR00344">
    <property type="entry name" value="BCTRLSENSOR"/>
</dbReference>
<sequence length="315" mass="34829">MTISLVMTGSNLIKVSLHLPACLIGLSYQFTRKDLMQITPTALLALFWMLFIGWGFYALLQRHLRLDDQLVDTEAQLAVERHARAVAELALANTHLSLCQATKQQETVRESERQRIARDIHDDLGQNLLALKIDLQLMHVSTTGAHPLITKKIDGMIGNLDNTIKSLRAIIYDLRPIVLEAGFQSAMEWQLSEFTRMHGIRHAFTADPDALHAPEDAERDAMLYRIAQEALSNVARHAHATEVDIKLQRFGNMLTLRVQDNGVGMVEIGNGRGCGLPGMRERVRAIGGCFAIDSLPGSGVVLSVSIPLTVAFAAH</sequence>
<reference evidence="18 19" key="1">
    <citation type="submission" date="2019-09" db="EMBL/GenBank/DDBJ databases">
        <title>Taxonomy of Antarctic Massilia spp.: description of Massilia rubra sp. nov., Massilia aquatica sp. nov., Massilia mucilaginosa sp. nov., Massilia frigida sp. nov. isolated from streams, lakes and regoliths.</title>
        <authorList>
            <person name="Holochova P."/>
            <person name="Sedlacek I."/>
            <person name="Kralova S."/>
            <person name="Maslanova I."/>
            <person name="Busse H.-J."/>
            <person name="Stankova E."/>
            <person name="Vrbovska V."/>
            <person name="Kovarovic V."/>
            <person name="Bartak M."/>
            <person name="Svec P."/>
            <person name="Pantucek R."/>
        </authorList>
    </citation>
    <scope>NUCLEOTIDE SEQUENCE [LARGE SCALE GENOMIC DNA]</scope>
    <source>
        <strain evidence="18 19">CCM 8693</strain>
    </source>
</reference>
<evidence type="ECO:0000256" key="7">
    <source>
        <dbReference type="ARBA" id="ARBA00022490"/>
    </source>
</evidence>
<keyword evidence="19" id="KW-1185">Reference proteome</keyword>
<dbReference type="Proteomes" id="UP000819052">
    <property type="component" value="Unassembled WGS sequence"/>
</dbReference>
<evidence type="ECO:0000256" key="10">
    <source>
        <dbReference type="ARBA" id="ARBA00022777"/>
    </source>
</evidence>
<protein>
    <recommendedName>
        <fullName evidence="5">Oxygen sensor histidine kinase NreB</fullName>
        <ecNumber evidence="4">2.7.13.3</ecNumber>
    </recommendedName>
    <alternativeName>
        <fullName evidence="15">Nitrogen regulation protein B</fullName>
    </alternativeName>
</protein>
<dbReference type="InterPro" id="IPR003594">
    <property type="entry name" value="HATPase_dom"/>
</dbReference>
<keyword evidence="10 18" id="KW-0418">Kinase</keyword>
<name>A0ABX0M628_9BURK</name>
<dbReference type="Pfam" id="PF02518">
    <property type="entry name" value="HATPase_c"/>
    <property type="match status" value="1"/>
</dbReference>
<evidence type="ECO:0000256" key="1">
    <source>
        <dbReference type="ARBA" id="ARBA00000085"/>
    </source>
</evidence>
<dbReference type="InterPro" id="IPR011712">
    <property type="entry name" value="Sig_transdc_His_kin_sub3_dim/P"/>
</dbReference>
<evidence type="ECO:0000313" key="19">
    <source>
        <dbReference type="Proteomes" id="UP000819052"/>
    </source>
</evidence>
<evidence type="ECO:0000259" key="17">
    <source>
        <dbReference type="PROSITE" id="PS50109"/>
    </source>
</evidence>
<keyword evidence="6" id="KW-0004">4Fe-4S</keyword>
<organism evidence="18 19">
    <name type="scientific">Massilia aquatica</name>
    <dbReference type="NCBI Taxonomy" id="2609000"/>
    <lineage>
        <taxon>Bacteria</taxon>
        <taxon>Pseudomonadati</taxon>
        <taxon>Pseudomonadota</taxon>
        <taxon>Betaproteobacteria</taxon>
        <taxon>Burkholderiales</taxon>
        <taxon>Oxalobacteraceae</taxon>
        <taxon>Telluria group</taxon>
        <taxon>Massilia</taxon>
    </lineage>
</organism>
<dbReference type="PANTHER" id="PTHR24421">
    <property type="entry name" value="NITRATE/NITRITE SENSOR PROTEIN NARX-RELATED"/>
    <property type="match status" value="1"/>
</dbReference>
<dbReference type="Gene3D" id="3.30.565.10">
    <property type="entry name" value="Histidine kinase-like ATPase, C-terminal domain"/>
    <property type="match status" value="1"/>
</dbReference>
<keyword evidence="11" id="KW-0408">Iron</keyword>
<dbReference type="EC" id="2.7.13.3" evidence="4"/>
<feature type="domain" description="Histidine kinase" evidence="17">
    <location>
        <begin position="223"/>
        <end position="310"/>
    </location>
</feature>
<comment type="cofactor">
    <cofactor evidence="2">
        <name>[4Fe-4S] cluster</name>
        <dbReference type="ChEBI" id="CHEBI:49883"/>
    </cofactor>
</comment>
<comment type="subcellular location">
    <subcellularLocation>
        <location evidence="3">Cytoplasm</location>
    </subcellularLocation>
</comment>